<evidence type="ECO:0000313" key="8">
    <source>
        <dbReference type="Proteomes" id="UP001054945"/>
    </source>
</evidence>
<dbReference type="PROSITE" id="PS51120">
    <property type="entry name" value="LDLRB"/>
    <property type="match status" value="1"/>
</dbReference>
<dbReference type="EMBL" id="BPLR01016844">
    <property type="protein sequence ID" value="GIY86799.1"/>
    <property type="molecule type" value="Genomic_DNA"/>
</dbReference>
<dbReference type="InterPro" id="IPR000033">
    <property type="entry name" value="LDLR_classB_rpt"/>
</dbReference>
<name>A0AAV4WX17_CAEEX</name>
<evidence type="ECO:0000313" key="7">
    <source>
        <dbReference type="EMBL" id="GIY86799.1"/>
    </source>
</evidence>
<evidence type="ECO:0000256" key="2">
    <source>
        <dbReference type="ARBA" id="ARBA00022729"/>
    </source>
</evidence>
<organism evidence="7 8">
    <name type="scientific">Caerostris extrusa</name>
    <name type="common">Bark spider</name>
    <name type="synonym">Caerostris bankana</name>
    <dbReference type="NCBI Taxonomy" id="172846"/>
    <lineage>
        <taxon>Eukaryota</taxon>
        <taxon>Metazoa</taxon>
        <taxon>Ecdysozoa</taxon>
        <taxon>Arthropoda</taxon>
        <taxon>Chelicerata</taxon>
        <taxon>Arachnida</taxon>
        <taxon>Araneae</taxon>
        <taxon>Araneomorphae</taxon>
        <taxon>Entelegynae</taxon>
        <taxon>Araneoidea</taxon>
        <taxon>Araneidae</taxon>
        <taxon>Caerostris</taxon>
    </lineage>
</organism>
<evidence type="ECO:0000256" key="5">
    <source>
        <dbReference type="ARBA" id="ARBA00023180"/>
    </source>
</evidence>
<keyword evidence="7" id="KW-0675">Receptor</keyword>
<dbReference type="PANTHER" id="PTHR46513">
    <property type="entry name" value="VITELLOGENIN RECEPTOR-LIKE PROTEIN-RELATED-RELATED"/>
    <property type="match status" value="1"/>
</dbReference>
<dbReference type="Gene3D" id="2.120.10.30">
    <property type="entry name" value="TolB, C-terminal domain"/>
    <property type="match status" value="1"/>
</dbReference>
<dbReference type="Proteomes" id="UP001054945">
    <property type="component" value="Unassembled WGS sequence"/>
</dbReference>
<dbReference type="AlphaFoldDB" id="A0AAV4WX17"/>
<keyword evidence="1" id="KW-0245">EGF-like domain</keyword>
<dbReference type="FunFam" id="2.120.10.30:FF:000241">
    <property type="entry name" value="Low-density lipoprotein receptor-related protein 6"/>
    <property type="match status" value="1"/>
</dbReference>
<dbReference type="Pfam" id="PF00058">
    <property type="entry name" value="Ldl_recept_b"/>
    <property type="match status" value="1"/>
</dbReference>
<comment type="caution">
    <text evidence="7">The sequence shown here is derived from an EMBL/GenBank/DDBJ whole genome shotgun (WGS) entry which is preliminary data.</text>
</comment>
<dbReference type="SMART" id="SM00135">
    <property type="entry name" value="LY"/>
    <property type="match status" value="3"/>
</dbReference>
<evidence type="ECO:0000256" key="1">
    <source>
        <dbReference type="ARBA" id="ARBA00022536"/>
    </source>
</evidence>
<keyword evidence="3" id="KW-0677">Repeat</keyword>
<dbReference type="InterPro" id="IPR050778">
    <property type="entry name" value="Cueball_EGF_LRP_Nidogen"/>
</dbReference>
<keyword evidence="8" id="KW-1185">Reference proteome</keyword>
<dbReference type="PANTHER" id="PTHR46513:SF44">
    <property type="entry name" value="LDL RECEPTOR RELATED PROTEIN 4"/>
    <property type="match status" value="1"/>
</dbReference>
<keyword evidence="4" id="KW-1015">Disulfide bond</keyword>
<keyword evidence="5" id="KW-0325">Glycoprotein</keyword>
<keyword evidence="7" id="KW-0449">Lipoprotein</keyword>
<keyword evidence="2" id="KW-0732">Signal</keyword>
<proteinExistence type="predicted"/>
<dbReference type="InterPro" id="IPR011042">
    <property type="entry name" value="6-blade_b-propeller_TolB-like"/>
</dbReference>
<protein>
    <submittedName>
        <fullName evidence="7">Low-density lipoprotein receptor-related protein 2</fullName>
    </submittedName>
</protein>
<evidence type="ECO:0000256" key="4">
    <source>
        <dbReference type="ARBA" id="ARBA00023157"/>
    </source>
</evidence>
<evidence type="ECO:0000256" key="6">
    <source>
        <dbReference type="PROSITE-ProRule" id="PRU00461"/>
    </source>
</evidence>
<feature type="repeat" description="LDL-receptor class B" evidence="6">
    <location>
        <begin position="24"/>
        <end position="67"/>
    </location>
</feature>
<reference evidence="7 8" key="1">
    <citation type="submission" date="2021-06" db="EMBL/GenBank/DDBJ databases">
        <title>Caerostris extrusa draft genome.</title>
        <authorList>
            <person name="Kono N."/>
            <person name="Arakawa K."/>
        </authorList>
    </citation>
    <scope>NUCLEOTIDE SEQUENCE [LARGE SCALE GENOMIC DNA]</scope>
</reference>
<accession>A0AAV4WX17</accession>
<gene>
    <name evidence="7" type="primary">LRP2</name>
    <name evidence="7" type="ORF">CEXT_742191</name>
</gene>
<dbReference type="SUPFAM" id="SSF63825">
    <property type="entry name" value="YWTD domain"/>
    <property type="match status" value="1"/>
</dbReference>
<evidence type="ECO:0000256" key="3">
    <source>
        <dbReference type="ARBA" id="ARBA00022737"/>
    </source>
</evidence>
<sequence>MLTVIPPTLVILVEVEFLNLNTTRYMYWTDWGNIPRIERSEMDGGNRITIISDTLGWPNGLTIDKENAQLVWADARRHELLMLFDAQVIEACNLDGQHRRVLVTDVPHPYGIAVTNRYIYWTDWSERSILRVNKHTGRNMVNVCANLPNLMDMHYIQLNSTGENKCGSHNGGAVTFVSREVPWATPAHARLESNYKTTTIFVRKLLRVSCCLLIEKACVAYPWIRRKTWMSFSLSLTPTIQLL</sequence>